<dbReference type="PROSITE" id="PS50118">
    <property type="entry name" value="HMG_BOX_2"/>
    <property type="match status" value="2"/>
</dbReference>
<evidence type="ECO:0000313" key="4">
    <source>
        <dbReference type="EMBL" id="KAK3801982.1"/>
    </source>
</evidence>
<protein>
    <recommendedName>
        <fullName evidence="3">HMG box domain-containing protein</fullName>
    </recommendedName>
</protein>
<dbReference type="InterPro" id="IPR009071">
    <property type="entry name" value="HMG_box_dom"/>
</dbReference>
<feature type="DNA-binding region" description="HMG box" evidence="2">
    <location>
        <begin position="70"/>
        <end position="138"/>
    </location>
</feature>
<dbReference type="InterPro" id="IPR036910">
    <property type="entry name" value="HMG_box_dom_sf"/>
</dbReference>
<dbReference type="InterPro" id="IPR050342">
    <property type="entry name" value="HMGB"/>
</dbReference>
<gene>
    <name evidence="4" type="ORF">RRG08_064576</name>
</gene>
<feature type="domain" description="HMG box" evidence="3">
    <location>
        <begin position="70"/>
        <end position="138"/>
    </location>
</feature>
<dbReference type="Pfam" id="PF00505">
    <property type="entry name" value="HMG_box"/>
    <property type="match status" value="2"/>
</dbReference>
<dbReference type="SMART" id="SM00398">
    <property type="entry name" value="HMG"/>
    <property type="match status" value="2"/>
</dbReference>
<dbReference type="Proteomes" id="UP001283361">
    <property type="component" value="Unassembled WGS sequence"/>
</dbReference>
<dbReference type="GO" id="GO:0005634">
    <property type="term" value="C:nucleus"/>
    <property type="evidence" value="ECO:0007669"/>
    <property type="project" value="UniProtKB-UniRule"/>
</dbReference>
<dbReference type="SUPFAM" id="SSF47095">
    <property type="entry name" value="HMG-box"/>
    <property type="match status" value="2"/>
</dbReference>
<dbReference type="EMBL" id="JAWDGP010000269">
    <property type="protein sequence ID" value="KAK3801982.1"/>
    <property type="molecule type" value="Genomic_DNA"/>
</dbReference>
<evidence type="ECO:0000313" key="5">
    <source>
        <dbReference type="Proteomes" id="UP001283361"/>
    </source>
</evidence>
<evidence type="ECO:0000259" key="3">
    <source>
        <dbReference type="PROSITE" id="PS50118"/>
    </source>
</evidence>
<feature type="DNA-binding region" description="HMG box" evidence="2">
    <location>
        <begin position="171"/>
        <end position="236"/>
    </location>
</feature>
<organism evidence="4 5">
    <name type="scientific">Elysia crispata</name>
    <name type="common">lettuce slug</name>
    <dbReference type="NCBI Taxonomy" id="231223"/>
    <lineage>
        <taxon>Eukaryota</taxon>
        <taxon>Metazoa</taxon>
        <taxon>Spiralia</taxon>
        <taxon>Lophotrochozoa</taxon>
        <taxon>Mollusca</taxon>
        <taxon>Gastropoda</taxon>
        <taxon>Heterobranchia</taxon>
        <taxon>Euthyneura</taxon>
        <taxon>Panpulmonata</taxon>
        <taxon>Sacoglossa</taxon>
        <taxon>Placobranchoidea</taxon>
        <taxon>Plakobranchidae</taxon>
        <taxon>Elysia</taxon>
    </lineage>
</organism>
<dbReference type="CDD" id="cd00084">
    <property type="entry name" value="HMG-box_SF"/>
    <property type="match status" value="1"/>
</dbReference>
<dbReference type="Gene3D" id="1.10.30.10">
    <property type="entry name" value="High mobility group box domain"/>
    <property type="match status" value="2"/>
</dbReference>
<proteinExistence type="predicted"/>
<dbReference type="PANTHER" id="PTHR48112">
    <property type="entry name" value="HIGH MOBILITY GROUP PROTEIN DSP1"/>
    <property type="match status" value="1"/>
</dbReference>
<dbReference type="GO" id="GO:0003677">
    <property type="term" value="F:DNA binding"/>
    <property type="evidence" value="ECO:0007669"/>
    <property type="project" value="UniProtKB-UniRule"/>
</dbReference>
<evidence type="ECO:0000256" key="1">
    <source>
        <dbReference type="ARBA" id="ARBA00023125"/>
    </source>
</evidence>
<reference evidence="4" key="1">
    <citation type="journal article" date="2023" name="G3 (Bethesda)">
        <title>A reference genome for the long-term kleptoplast-retaining sea slug Elysia crispata morphotype clarki.</title>
        <authorList>
            <person name="Eastman K.E."/>
            <person name="Pendleton A.L."/>
            <person name="Shaikh M.A."/>
            <person name="Suttiyut T."/>
            <person name="Ogas R."/>
            <person name="Tomko P."/>
            <person name="Gavelis G."/>
            <person name="Widhalm J.R."/>
            <person name="Wisecaver J.H."/>
        </authorList>
    </citation>
    <scope>NUCLEOTIDE SEQUENCE</scope>
    <source>
        <strain evidence="4">ECLA1</strain>
    </source>
</reference>
<dbReference type="AlphaFoldDB" id="A0AAE1B9D3"/>
<dbReference type="PANTHER" id="PTHR48112:SF22">
    <property type="entry name" value="MITOCHONDRIAL TRANSCRIPTION FACTOR A, ISOFORM B"/>
    <property type="match status" value="1"/>
</dbReference>
<accession>A0AAE1B9D3</accession>
<comment type="caution">
    <text evidence="4">The sequence shown here is derived from an EMBL/GenBank/DDBJ whole genome shotgun (WGS) entry which is preliminary data.</text>
</comment>
<feature type="domain" description="HMG box" evidence="3">
    <location>
        <begin position="171"/>
        <end position="236"/>
    </location>
</feature>
<keyword evidence="1 2" id="KW-0238">DNA-binding</keyword>
<keyword evidence="5" id="KW-1185">Reference proteome</keyword>
<sequence>MAVASLCKSFSSKLHFMSRVSSCIRLRESNHKTELQNLQNGTLQICHIWAGPTYTNSKVHEQMSLRNKKPKYPPNVFLVYLQKVQDQIQKDHPNASRKEVVAIASQQWKSVDPEEKSHLAMQRKDLFEKYKDDMKSYLENMTPEEMKLEGRRKQQKMTKKLKRARRELGMPKMPASAFCCFMTEHYSEHAGEDKVTRIFKRLRDQWDSLSDAEKEKYQKQSAQRSEVYKEEIERWEKDMMEMGRFDVIRKSTLLRLAMGNNPKKSKKDIEEL</sequence>
<evidence type="ECO:0000256" key="2">
    <source>
        <dbReference type="PROSITE-ProRule" id="PRU00267"/>
    </source>
</evidence>
<name>A0AAE1B9D3_9GAST</name>
<dbReference type="GO" id="GO:0006357">
    <property type="term" value="P:regulation of transcription by RNA polymerase II"/>
    <property type="evidence" value="ECO:0007669"/>
    <property type="project" value="TreeGrafter"/>
</dbReference>
<keyword evidence="2" id="KW-0539">Nucleus</keyword>